<name>A0A7C9HR11_9DEIO</name>
<dbReference type="EMBL" id="WQLB01000008">
    <property type="protein sequence ID" value="MVN86632.1"/>
    <property type="molecule type" value="Genomic_DNA"/>
</dbReference>
<feature type="transmembrane region" description="Helical" evidence="5">
    <location>
        <begin position="73"/>
        <end position="96"/>
    </location>
</feature>
<keyword evidence="4 5" id="KW-0472">Membrane</keyword>
<keyword evidence="2 5" id="KW-0812">Transmembrane</keyword>
<dbReference type="InterPro" id="IPR047817">
    <property type="entry name" value="ABC2_TM_bact-type"/>
</dbReference>
<gene>
    <name evidence="7" type="ORF">GO986_07620</name>
</gene>
<feature type="transmembrane region" description="Helical" evidence="5">
    <location>
        <begin position="116"/>
        <end position="141"/>
    </location>
</feature>
<feature type="domain" description="ABC transmembrane type-2" evidence="6">
    <location>
        <begin position="40"/>
        <end position="264"/>
    </location>
</feature>
<dbReference type="GO" id="GO:0140359">
    <property type="term" value="F:ABC-type transporter activity"/>
    <property type="evidence" value="ECO:0007669"/>
    <property type="project" value="InterPro"/>
</dbReference>
<evidence type="ECO:0000256" key="1">
    <source>
        <dbReference type="ARBA" id="ARBA00004141"/>
    </source>
</evidence>
<comment type="caution">
    <text evidence="7">The sequence shown here is derived from an EMBL/GenBank/DDBJ whole genome shotgun (WGS) entry which is preliminary data.</text>
</comment>
<evidence type="ECO:0000256" key="2">
    <source>
        <dbReference type="ARBA" id="ARBA00022692"/>
    </source>
</evidence>
<reference evidence="7 8" key="1">
    <citation type="submission" date="2019-12" db="EMBL/GenBank/DDBJ databases">
        <title>Deinococcus sp. HMF7620 Genome sequencing and assembly.</title>
        <authorList>
            <person name="Kang H."/>
            <person name="Kim H."/>
            <person name="Joh K."/>
        </authorList>
    </citation>
    <scope>NUCLEOTIDE SEQUENCE [LARGE SCALE GENOMIC DNA]</scope>
    <source>
        <strain evidence="7 8">HMF7620</strain>
    </source>
</reference>
<accession>A0A7C9HR11</accession>
<evidence type="ECO:0000313" key="8">
    <source>
        <dbReference type="Proteomes" id="UP000483286"/>
    </source>
</evidence>
<evidence type="ECO:0000259" key="6">
    <source>
        <dbReference type="PROSITE" id="PS51012"/>
    </source>
</evidence>
<feature type="transmembrane region" description="Helical" evidence="5">
    <location>
        <begin position="153"/>
        <end position="176"/>
    </location>
</feature>
<feature type="transmembrane region" description="Helical" evidence="5">
    <location>
        <begin position="239"/>
        <end position="261"/>
    </location>
</feature>
<evidence type="ECO:0000256" key="5">
    <source>
        <dbReference type="SAM" id="Phobius"/>
    </source>
</evidence>
<sequence>MSLVQDVSRPARSAPPRVNKVRLYGLEVRAETLTLLRSPMFLIPTIIFPLLFYVVFGFTYMNQSAGNVRVPMYMLATYGAFGVIGASLFSFGVGIANDRASGWLKIKRVSPMPPAAFLLSKFATSLMFNVTIISLMFLLGATIGKVEMPAETWLRLGATLILGGLPFTALGLALGFLSGPGAAPALANVIYIPMSFASGLWVPHSMLPEFFQKLAQYLPPYHFSQLALGQIGAATDPNMLTHILWLVGSTVLFLTLALIGYRRDEGNAGL</sequence>
<dbReference type="Pfam" id="PF12698">
    <property type="entry name" value="ABC2_membrane_3"/>
    <property type="match status" value="1"/>
</dbReference>
<dbReference type="GO" id="GO:0043190">
    <property type="term" value="C:ATP-binding cassette (ABC) transporter complex"/>
    <property type="evidence" value="ECO:0007669"/>
    <property type="project" value="InterPro"/>
</dbReference>
<dbReference type="PANTHER" id="PTHR43229:SF3">
    <property type="entry name" value="ABC-TYPE MULTIDRUG TRANSPORT SYSTEM, PERMEASE COMPONENT"/>
    <property type="match status" value="1"/>
</dbReference>
<dbReference type="AlphaFoldDB" id="A0A7C9HR11"/>
<proteinExistence type="predicted"/>
<evidence type="ECO:0000256" key="4">
    <source>
        <dbReference type="ARBA" id="ARBA00023136"/>
    </source>
</evidence>
<comment type="subcellular location">
    <subcellularLocation>
        <location evidence="1">Membrane</location>
        <topology evidence="1">Multi-pass membrane protein</topology>
    </subcellularLocation>
</comment>
<keyword evidence="8" id="KW-1185">Reference proteome</keyword>
<feature type="transmembrane region" description="Helical" evidence="5">
    <location>
        <begin position="182"/>
        <end position="202"/>
    </location>
</feature>
<dbReference type="PIRSF" id="PIRSF006648">
    <property type="entry name" value="DrrB"/>
    <property type="match status" value="1"/>
</dbReference>
<dbReference type="RefSeq" id="WP_157458700.1">
    <property type="nucleotide sequence ID" value="NZ_WQLB01000008.1"/>
</dbReference>
<dbReference type="PROSITE" id="PS51012">
    <property type="entry name" value="ABC_TM2"/>
    <property type="match status" value="1"/>
</dbReference>
<dbReference type="PANTHER" id="PTHR43229">
    <property type="entry name" value="NODULATION PROTEIN J"/>
    <property type="match status" value="1"/>
</dbReference>
<organism evidence="7 8">
    <name type="scientific">Deinococcus arboris</name>
    <dbReference type="NCBI Taxonomy" id="2682977"/>
    <lineage>
        <taxon>Bacteria</taxon>
        <taxon>Thermotogati</taxon>
        <taxon>Deinococcota</taxon>
        <taxon>Deinococci</taxon>
        <taxon>Deinococcales</taxon>
        <taxon>Deinococcaceae</taxon>
        <taxon>Deinococcus</taxon>
    </lineage>
</organism>
<evidence type="ECO:0000313" key="7">
    <source>
        <dbReference type="EMBL" id="MVN86632.1"/>
    </source>
</evidence>
<evidence type="ECO:0000256" key="3">
    <source>
        <dbReference type="ARBA" id="ARBA00022989"/>
    </source>
</evidence>
<keyword evidence="3 5" id="KW-1133">Transmembrane helix</keyword>
<dbReference type="InterPro" id="IPR051784">
    <property type="entry name" value="Nod_factor_ABC_transporter"/>
</dbReference>
<feature type="transmembrane region" description="Helical" evidence="5">
    <location>
        <begin position="41"/>
        <end position="61"/>
    </location>
</feature>
<protein>
    <submittedName>
        <fullName evidence="7">ABC transporter permease</fullName>
    </submittedName>
</protein>
<dbReference type="Proteomes" id="UP000483286">
    <property type="component" value="Unassembled WGS sequence"/>
</dbReference>
<dbReference type="InterPro" id="IPR000412">
    <property type="entry name" value="ABC_2_transport"/>
</dbReference>
<dbReference type="InterPro" id="IPR013525">
    <property type="entry name" value="ABC2_TM"/>
</dbReference>